<protein>
    <submittedName>
        <fullName evidence="4">Acyl-CoA synthetase (AMP-forming)/AMP-acid ligase II</fullName>
    </submittedName>
</protein>
<sequence>MAAHVLDPAERLADKTALAILSPSRASRWRYGALAQAVAGIAAGLRAQGLSPGDRLLMRLGNEVEFPLAYLGAIWAGIVPIPASAALTVPEISRIAKETRPAAIVAAPEISLPEGCAAPVLPSLALREMEATPPIAPDLGPPDRPAYIIYTSGTSGSPRGVVHAHRAVWARQMMWEGWYGLRESDRLLHAGAFNWTFTLGTGLMDPWAIGATALIPAEGITPAQIPLLLRRHDATLFAAAPGVYRQILKQATLPDLPKLRHGLAAGEKLSDRLRAAWEAATGTRVHEALGMSECSTYISGSPARPAPQGTLGFPQQGRRIAVLGPDRKPVTLGAPGTLAICRSDPGLMLGYLDAPEETAARYAAEWFLTGDTVSLGADGALRYLGRDDDMMNAGGYRVSPMEVETVLQHHPGITEVACAEVTVKADTRVIGAFYTGPTALPEAEIADFAAETLARYKCPRVFVHMESLPHSGNGKINRAALRGWSPSPD</sequence>
<dbReference type="InterPro" id="IPR045851">
    <property type="entry name" value="AMP-bd_C_sf"/>
</dbReference>
<dbReference type="Proteomes" id="UP000239480">
    <property type="component" value="Unassembled WGS sequence"/>
</dbReference>
<dbReference type="AlphaFoldDB" id="A0A2T0RYM2"/>
<dbReference type="GO" id="GO:0044550">
    <property type="term" value="P:secondary metabolite biosynthetic process"/>
    <property type="evidence" value="ECO:0007669"/>
    <property type="project" value="TreeGrafter"/>
</dbReference>
<dbReference type="InterPro" id="IPR020845">
    <property type="entry name" value="AMP-binding_CS"/>
</dbReference>
<keyword evidence="1 4" id="KW-0436">Ligase</keyword>
<reference evidence="4 5" key="1">
    <citation type="submission" date="2018-03" db="EMBL/GenBank/DDBJ databases">
        <title>Genomic Encyclopedia of Archaeal and Bacterial Type Strains, Phase II (KMG-II): from individual species to whole genera.</title>
        <authorList>
            <person name="Goeker M."/>
        </authorList>
    </citation>
    <scope>NUCLEOTIDE SEQUENCE [LARGE SCALE GENOMIC DNA]</scope>
    <source>
        <strain evidence="4 5">DSM 29328</strain>
    </source>
</reference>
<dbReference type="Gene3D" id="3.30.300.30">
    <property type="match status" value="1"/>
</dbReference>
<feature type="domain" description="AMP-binding enzyme C-terminal" evidence="3">
    <location>
        <begin position="402"/>
        <end position="475"/>
    </location>
</feature>
<evidence type="ECO:0000313" key="5">
    <source>
        <dbReference type="Proteomes" id="UP000239480"/>
    </source>
</evidence>
<gene>
    <name evidence="4" type="ORF">CLV78_101369</name>
</gene>
<organism evidence="4 5">
    <name type="scientific">Aliiruegeria haliotis</name>
    <dbReference type="NCBI Taxonomy" id="1280846"/>
    <lineage>
        <taxon>Bacteria</taxon>
        <taxon>Pseudomonadati</taxon>
        <taxon>Pseudomonadota</taxon>
        <taxon>Alphaproteobacteria</taxon>
        <taxon>Rhodobacterales</taxon>
        <taxon>Roseobacteraceae</taxon>
        <taxon>Aliiruegeria</taxon>
    </lineage>
</organism>
<dbReference type="PANTHER" id="PTHR43352">
    <property type="entry name" value="ACETYL-COA SYNTHETASE"/>
    <property type="match status" value="1"/>
</dbReference>
<dbReference type="Pfam" id="PF00501">
    <property type="entry name" value="AMP-binding"/>
    <property type="match status" value="1"/>
</dbReference>
<evidence type="ECO:0000256" key="1">
    <source>
        <dbReference type="ARBA" id="ARBA00022598"/>
    </source>
</evidence>
<dbReference type="Pfam" id="PF13193">
    <property type="entry name" value="AMP-binding_C"/>
    <property type="match status" value="1"/>
</dbReference>
<evidence type="ECO:0000259" key="2">
    <source>
        <dbReference type="Pfam" id="PF00501"/>
    </source>
</evidence>
<keyword evidence="5" id="KW-1185">Reference proteome</keyword>
<comment type="caution">
    <text evidence="4">The sequence shown here is derived from an EMBL/GenBank/DDBJ whole genome shotgun (WGS) entry which is preliminary data.</text>
</comment>
<dbReference type="Gene3D" id="3.40.50.12780">
    <property type="entry name" value="N-terminal domain of ligase-like"/>
    <property type="match status" value="1"/>
</dbReference>
<dbReference type="InterPro" id="IPR025110">
    <property type="entry name" value="AMP-bd_C"/>
</dbReference>
<dbReference type="PROSITE" id="PS00455">
    <property type="entry name" value="AMP_BINDING"/>
    <property type="match status" value="1"/>
</dbReference>
<name>A0A2T0RYM2_9RHOB</name>
<proteinExistence type="predicted"/>
<evidence type="ECO:0000313" key="4">
    <source>
        <dbReference type="EMBL" id="PRY26274.1"/>
    </source>
</evidence>
<dbReference type="PANTHER" id="PTHR43352:SF1">
    <property type="entry name" value="ANTHRANILATE--COA LIGASE"/>
    <property type="match status" value="1"/>
</dbReference>
<dbReference type="InterPro" id="IPR000873">
    <property type="entry name" value="AMP-dep_synth/lig_dom"/>
</dbReference>
<dbReference type="InterPro" id="IPR042099">
    <property type="entry name" value="ANL_N_sf"/>
</dbReference>
<evidence type="ECO:0000259" key="3">
    <source>
        <dbReference type="Pfam" id="PF13193"/>
    </source>
</evidence>
<feature type="domain" description="AMP-dependent synthetase/ligase" evidence="2">
    <location>
        <begin position="9"/>
        <end position="352"/>
    </location>
</feature>
<accession>A0A2T0RYM2</accession>
<dbReference type="EMBL" id="PVTD01000001">
    <property type="protein sequence ID" value="PRY26274.1"/>
    <property type="molecule type" value="Genomic_DNA"/>
</dbReference>
<dbReference type="SUPFAM" id="SSF56801">
    <property type="entry name" value="Acetyl-CoA synthetase-like"/>
    <property type="match status" value="1"/>
</dbReference>
<dbReference type="GO" id="GO:0016878">
    <property type="term" value="F:acid-thiol ligase activity"/>
    <property type="evidence" value="ECO:0007669"/>
    <property type="project" value="TreeGrafter"/>
</dbReference>